<proteinExistence type="inferred from homology"/>
<reference evidence="4 5" key="1">
    <citation type="journal article" date="2011" name="Nat. Genet.">
        <title>The genome of the mesopolyploid crop species Brassica rapa.</title>
        <authorList>
            <consortium name="Brassica rapa Genome Sequencing Project Consortium"/>
            <person name="Wang X."/>
            <person name="Wang H."/>
            <person name="Wang J."/>
            <person name="Sun R."/>
            <person name="Wu J."/>
            <person name="Liu S."/>
            <person name="Bai Y."/>
            <person name="Mun J.H."/>
            <person name="Bancroft I."/>
            <person name="Cheng F."/>
            <person name="Huang S."/>
            <person name="Li X."/>
            <person name="Hua W."/>
            <person name="Wang J."/>
            <person name="Wang X."/>
            <person name="Freeling M."/>
            <person name="Pires J.C."/>
            <person name="Paterson A.H."/>
            <person name="Chalhoub B."/>
            <person name="Wang B."/>
            <person name="Hayward A."/>
            <person name="Sharpe A.G."/>
            <person name="Park B.S."/>
            <person name="Weisshaar B."/>
            <person name="Liu B."/>
            <person name="Li B."/>
            <person name="Liu B."/>
            <person name="Tong C."/>
            <person name="Song C."/>
            <person name="Duran C."/>
            <person name="Peng C."/>
            <person name="Geng C."/>
            <person name="Koh C."/>
            <person name="Lin C."/>
            <person name="Edwards D."/>
            <person name="Mu D."/>
            <person name="Shen D."/>
            <person name="Soumpourou E."/>
            <person name="Li F."/>
            <person name="Fraser F."/>
            <person name="Conant G."/>
            <person name="Lassalle G."/>
            <person name="King G.J."/>
            <person name="Bonnema G."/>
            <person name="Tang H."/>
            <person name="Wang H."/>
            <person name="Belcram H."/>
            <person name="Zhou H."/>
            <person name="Hirakawa H."/>
            <person name="Abe H."/>
            <person name="Guo H."/>
            <person name="Wang H."/>
            <person name="Jin H."/>
            <person name="Parkin I.A."/>
            <person name="Batley J."/>
            <person name="Kim J.S."/>
            <person name="Just J."/>
            <person name="Li J."/>
            <person name="Xu J."/>
            <person name="Deng J."/>
            <person name="Kim J.A."/>
            <person name="Li J."/>
            <person name="Yu J."/>
            <person name="Meng J."/>
            <person name="Wang J."/>
            <person name="Min J."/>
            <person name="Poulain J."/>
            <person name="Wang J."/>
            <person name="Hatakeyama K."/>
            <person name="Wu K."/>
            <person name="Wang L."/>
            <person name="Fang L."/>
            <person name="Trick M."/>
            <person name="Links M.G."/>
            <person name="Zhao M."/>
            <person name="Jin M."/>
            <person name="Ramchiary N."/>
            <person name="Drou N."/>
            <person name="Berkman P.J."/>
            <person name="Cai Q."/>
            <person name="Huang Q."/>
            <person name="Li R."/>
            <person name="Tabata S."/>
            <person name="Cheng S."/>
            <person name="Zhang S."/>
            <person name="Zhang S."/>
            <person name="Huang S."/>
            <person name="Sato S."/>
            <person name="Sun S."/>
            <person name="Kwon S.J."/>
            <person name="Choi S.R."/>
            <person name="Lee T.H."/>
            <person name="Fan W."/>
            <person name="Zhao X."/>
            <person name="Tan X."/>
            <person name="Xu X."/>
            <person name="Wang Y."/>
            <person name="Qiu Y."/>
            <person name="Yin Y."/>
            <person name="Li Y."/>
            <person name="Du Y."/>
            <person name="Liao Y."/>
            <person name="Lim Y."/>
            <person name="Narusaka Y."/>
            <person name="Wang Y."/>
            <person name="Wang Z."/>
            <person name="Li Z."/>
            <person name="Wang Z."/>
            <person name="Xiong Z."/>
            <person name="Zhang Z."/>
        </authorList>
    </citation>
    <scope>NUCLEOTIDE SEQUENCE [LARGE SCALE GENOMIC DNA]</scope>
    <source>
        <strain evidence="4 5">cv. Chiifu-401-42</strain>
    </source>
</reference>
<evidence type="ECO:0000259" key="3">
    <source>
        <dbReference type="Pfam" id="PF16113"/>
    </source>
</evidence>
<dbReference type="SMR" id="M4EPD5"/>
<keyword evidence="1 2" id="KW-0378">Hydrolase</keyword>
<dbReference type="InterPro" id="IPR045004">
    <property type="entry name" value="ECH_dom"/>
</dbReference>
<comment type="function">
    <text evidence="2">Hydrolyzes 3-hydroxyisobutyryl-CoA (HIBYL-CoA), a saline catabolite. Has high activity toward isobutyryl-CoA. Could be an isobutyryl-CoA dehydrogenase that functions in valine catabolism.</text>
</comment>
<dbReference type="InParanoid" id="M4EPD5"/>
<evidence type="ECO:0000313" key="5">
    <source>
        <dbReference type="Proteomes" id="UP000011750"/>
    </source>
</evidence>
<dbReference type="Pfam" id="PF16113">
    <property type="entry name" value="ECH_2"/>
    <property type="match status" value="1"/>
</dbReference>
<sequence>MKYCVSLIPKLHSCLGILCALGGGGREIIPGKHDWGNIPLIESIDRLLEGDSSVNDIGFLRRLAERDCKVLSLAGFLCVQIREARNQTLGDCLKKEFRITVNIMRSTISIDAFEGVRALTIAKDNCPRWNPATLDEVDDEKIKLVFKPLEDDLELRIPETEENRWEGKAETSGFASVRG</sequence>
<organism evidence="4 5">
    <name type="scientific">Brassica campestris</name>
    <name type="common">Field mustard</name>
    <dbReference type="NCBI Taxonomy" id="3711"/>
    <lineage>
        <taxon>Eukaryota</taxon>
        <taxon>Viridiplantae</taxon>
        <taxon>Streptophyta</taxon>
        <taxon>Embryophyta</taxon>
        <taxon>Tracheophyta</taxon>
        <taxon>Spermatophyta</taxon>
        <taxon>Magnoliopsida</taxon>
        <taxon>eudicotyledons</taxon>
        <taxon>Gunneridae</taxon>
        <taxon>Pentapetalae</taxon>
        <taxon>rosids</taxon>
        <taxon>malvids</taxon>
        <taxon>Brassicales</taxon>
        <taxon>Brassicaceae</taxon>
        <taxon>Brassiceae</taxon>
        <taxon>Brassica</taxon>
    </lineage>
</organism>
<dbReference type="AlphaFoldDB" id="M4EPD5"/>
<feature type="domain" description="Enoyl-CoA hydratase/isomerase" evidence="3">
    <location>
        <begin position="78"/>
        <end position="146"/>
    </location>
</feature>
<dbReference type="EnsemblPlants" id="Bra030655.1">
    <property type="protein sequence ID" value="Bra030655.1-P"/>
    <property type="gene ID" value="Bra030655"/>
</dbReference>
<dbReference type="STRING" id="51351.M4EPD5"/>
<accession>M4EPD5</accession>
<reference evidence="4" key="3">
    <citation type="submission" date="2023-03" db="UniProtKB">
        <authorList>
            <consortium name="EnsemblPlants"/>
        </authorList>
    </citation>
    <scope>IDENTIFICATION</scope>
    <source>
        <strain evidence="4">cv. Chiifu-401-42</strain>
    </source>
</reference>
<dbReference type="GO" id="GO:0006574">
    <property type="term" value="P:L-valine catabolic process"/>
    <property type="evidence" value="ECO:0007669"/>
    <property type="project" value="UniProtKB-UniRule"/>
</dbReference>
<protein>
    <recommendedName>
        <fullName evidence="2">3-hydroxyisobutyryl-CoA hydrolase</fullName>
        <shortName evidence="2">HIB-CoA hydrolase</shortName>
        <shortName evidence="2">HIBYL-CoA-H</shortName>
        <ecNumber evidence="2">3.1.2.4</ecNumber>
    </recommendedName>
    <alternativeName>
        <fullName evidence="2">3-hydroxyisobutyryl-coenzyme A hydrolase</fullName>
    </alternativeName>
</protein>
<evidence type="ECO:0000313" key="4">
    <source>
        <dbReference type="EnsemblPlants" id="Bra030655.1-P"/>
    </source>
</evidence>
<dbReference type="GO" id="GO:0003860">
    <property type="term" value="F:3-hydroxyisobutyryl-CoA hydrolase activity"/>
    <property type="evidence" value="ECO:0007669"/>
    <property type="project" value="UniProtKB-UniRule"/>
</dbReference>
<comment type="similarity">
    <text evidence="2">Belongs to the enoyl-CoA hydratase/isomerase family.</text>
</comment>
<dbReference type="HOGENOM" id="CLU_1410999_0_0_1"/>
<dbReference type="eggNOG" id="ENOG502QTE8">
    <property type="taxonomic scope" value="Eukaryota"/>
</dbReference>
<dbReference type="EC" id="3.1.2.4" evidence="2"/>
<dbReference type="InterPro" id="IPR032259">
    <property type="entry name" value="HIBYL-CoA-H"/>
</dbReference>
<reference evidence="4 5" key="2">
    <citation type="journal article" date="2018" name="Hortic Res">
        <title>Improved Brassica rapa reference genome by single-molecule sequencing and chromosome conformation capture technologies.</title>
        <authorList>
            <person name="Zhang L."/>
            <person name="Cai X."/>
            <person name="Wu J."/>
            <person name="Liu M."/>
            <person name="Grob S."/>
            <person name="Cheng F."/>
            <person name="Liang J."/>
            <person name="Cai C."/>
            <person name="Liu Z."/>
            <person name="Liu B."/>
            <person name="Wang F."/>
            <person name="Li S."/>
            <person name="Liu F."/>
            <person name="Li X."/>
            <person name="Cheng L."/>
            <person name="Yang W."/>
            <person name="Li M.H."/>
            <person name="Grossniklaus U."/>
            <person name="Zheng H."/>
            <person name="Wang X."/>
        </authorList>
    </citation>
    <scope>NUCLEOTIDE SEQUENCE [LARGE SCALE GENOMIC DNA]</scope>
    <source>
        <strain evidence="4 5">cv. Chiifu-401-42</strain>
    </source>
</reference>
<dbReference type="Gramene" id="Bra030655.1">
    <property type="protein sequence ID" value="Bra030655.1-P"/>
    <property type="gene ID" value="Bra030655"/>
</dbReference>
<name>M4EPD5_BRACM</name>
<dbReference type="PANTHER" id="PTHR43176">
    <property type="entry name" value="3-HYDROXYISOBUTYRYL-COA HYDROLASE-RELATED"/>
    <property type="match status" value="1"/>
</dbReference>
<comment type="catalytic activity">
    <reaction evidence="2">
        <text>3-hydroxy-2-methylpropanoyl-CoA + H2O = 3-hydroxy-2-methylpropanoate + CoA + H(+)</text>
        <dbReference type="Rhea" id="RHEA:20888"/>
        <dbReference type="ChEBI" id="CHEBI:11805"/>
        <dbReference type="ChEBI" id="CHEBI:15377"/>
        <dbReference type="ChEBI" id="CHEBI:15378"/>
        <dbReference type="ChEBI" id="CHEBI:57287"/>
        <dbReference type="ChEBI" id="CHEBI:57340"/>
        <dbReference type="EC" id="3.1.2.4"/>
    </reaction>
</comment>
<dbReference type="Gene3D" id="3.90.226.10">
    <property type="entry name" value="2-enoyl-CoA Hydratase, Chain A, domain 1"/>
    <property type="match status" value="1"/>
</dbReference>
<evidence type="ECO:0000256" key="2">
    <source>
        <dbReference type="RuleBase" id="RU369070"/>
    </source>
</evidence>
<evidence type="ECO:0000256" key="1">
    <source>
        <dbReference type="ARBA" id="ARBA00022801"/>
    </source>
</evidence>
<dbReference type="Proteomes" id="UP000011750">
    <property type="component" value="Chromosome A08"/>
</dbReference>
<keyword evidence="5" id="KW-1185">Reference proteome</keyword>
<comment type="pathway">
    <text evidence="2">Amino-acid degradation; L-valine degradation.</text>
</comment>
<dbReference type="PANTHER" id="PTHR43176:SF2">
    <property type="entry name" value="3-HYDROXYISOBUTYRYL-COA HYDROLASE-LIKE PROTEIN 5"/>
    <property type="match status" value="1"/>
</dbReference>